<evidence type="ECO:0000313" key="1">
    <source>
        <dbReference type="EMBL" id="TCC93785.1"/>
    </source>
</evidence>
<reference evidence="1 2" key="1">
    <citation type="submission" date="2019-02" db="EMBL/GenBank/DDBJ databases">
        <title>Pedobacter sp. RP-1-13 sp. nov., isolated from Arctic soil.</title>
        <authorList>
            <person name="Dahal R.H."/>
        </authorList>
    </citation>
    <scope>NUCLEOTIDE SEQUENCE [LARGE SCALE GENOMIC DNA]</scope>
    <source>
        <strain evidence="1 2">RP-1-13</strain>
    </source>
</reference>
<proteinExistence type="predicted"/>
<dbReference type="Proteomes" id="UP000292884">
    <property type="component" value="Unassembled WGS sequence"/>
</dbReference>
<keyword evidence="2" id="KW-1185">Reference proteome</keyword>
<comment type="caution">
    <text evidence="1">The sequence shown here is derived from an EMBL/GenBank/DDBJ whole genome shotgun (WGS) entry which is preliminary data.</text>
</comment>
<accession>A0A4R0N265</accession>
<sequence>MRNKKREKQADQQFWATFYYMNVPKHIPGIPMHVEHVRFRLYDRVDDDHLIRMVQGIKSVGQLDLDETNITNEGIEELVKLDYITELRLKGCHDITNEAMPFICAIKGLELLHLIGTSITTAGFQQIGKLTSLKKLLIRADRNDPLLEEIYINLPKDCEFIIDYKIYPFNE</sequence>
<evidence type="ECO:0000313" key="2">
    <source>
        <dbReference type="Proteomes" id="UP000292884"/>
    </source>
</evidence>
<dbReference type="RefSeq" id="WP_131551651.1">
    <property type="nucleotide sequence ID" value="NZ_SJSK01000001.1"/>
</dbReference>
<dbReference type="EMBL" id="SJSK01000001">
    <property type="protein sequence ID" value="TCC93785.1"/>
    <property type="molecule type" value="Genomic_DNA"/>
</dbReference>
<dbReference type="InterPro" id="IPR032675">
    <property type="entry name" value="LRR_dom_sf"/>
</dbReference>
<name>A0A4R0N265_9SPHI</name>
<dbReference type="SUPFAM" id="SSF52047">
    <property type="entry name" value="RNI-like"/>
    <property type="match status" value="1"/>
</dbReference>
<evidence type="ECO:0008006" key="3">
    <source>
        <dbReference type="Google" id="ProtNLM"/>
    </source>
</evidence>
<dbReference type="OrthoDB" id="757190at2"/>
<organism evidence="1 2">
    <name type="scientific">Pedobacter frigiditerrae</name>
    <dbReference type="NCBI Taxonomy" id="2530452"/>
    <lineage>
        <taxon>Bacteria</taxon>
        <taxon>Pseudomonadati</taxon>
        <taxon>Bacteroidota</taxon>
        <taxon>Sphingobacteriia</taxon>
        <taxon>Sphingobacteriales</taxon>
        <taxon>Sphingobacteriaceae</taxon>
        <taxon>Pedobacter</taxon>
    </lineage>
</organism>
<dbReference type="AlphaFoldDB" id="A0A4R0N265"/>
<protein>
    <recommendedName>
        <fullName evidence="3">Leucine-rich repeat domain-containing protein</fullName>
    </recommendedName>
</protein>
<gene>
    <name evidence="1" type="ORF">EZ428_03165</name>
</gene>
<dbReference type="Gene3D" id="3.80.10.10">
    <property type="entry name" value="Ribonuclease Inhibitor"/>
    <property type="match status" value="1"/>
</dbReference>